<feature type="region of interest" description="Disordered" evidence="1">
    <location>
        <begin position="1"/>
        <end position="60"/>
    </location>
</feature>
<dbReference type="Pfam" id="PF10274">
    <property type="entry name" value="ParcG"/>
    <property type="match status" value="1"/>
</dbReference>
<dbReference type="EMBL" id="LHPF02000008">
    <property type="protein sequence ID" value="PSC72940.1"/>
    <property type="molecule type" value="Genomic_DNA"/>
</dbReference>
<dbReference type="PANTHER" id="PTHR21207">
    <property type="entry name" value="PARKIN COREGULATED GENE PROTEIN PARK2 COREGULATED"/>
    <property type="match status" value="1"/>
</dbReference>
<accession>A0A2P6VFS6</accession>
<dbReference type="PANTHER" id="PTHR21207:SF2">
    <property type="entry name" value="PARKIN COREGULATED GENE PROTEIN"/>
    <property type="match status" value="1"/>
</dbReference>
<reference evidence="2 3" key="1">
    <citation type="journal article" date="2018" name="Plant J.">
        <title>Genome sequences of Chlorella sorokiniana UTEX 1602 and Micractinium conductrix SAG 241.80: implications to maltose excretion by a green alga.</title>
        <authorList>
            <person name="Arriola M.B."/>
            <person name="Velmurugan N."/>
            <person name="Zhang Y."/>
            <person name="Plunkett M.H."/>
            <person name="Hondzo H."/>
            <person name="Barney B.M."/>
        </authorList>
    </citation>
    <scope>NUCLEOTIDE SEQUENCE [LARGE SCALE GENOMIC DNA]</scope>
    <source>
        <strain evidence="2 3">SAG 241.80</strain>
    </source>
</reference>
<dbReference type="STRING" id="554055.A0A2P6VFS6"/>
<evidence type="ECO:0000313" key="2">
    <source>
        <dbReference type="EMBL" id="PSC72940.1"/>
    </source>
</evidence>
<gene>
    <name evidence="2" type="ORF">C2E20_3632</name>
</gene>
<comment type="caution">
    <text evidence="2">The sequence shown here is derived from an EMBL/GenBank/DDBJ whole genome shotgun (WGS) entry which is preliminary data.</text>
</comment>
<dbReference type="AlphaFoldDB" id="A0A2P6VFS6"/>
<dbReference type="Proteomes" id="UP000239649">
    <property type="component" value="Unassembled WGS sequence"/>
</dbReference>
<dbReference type="OrthoDB" id="5954824at2759"/>
<feature type="compositionally biased region" description="Basic and acidic residues" evidence="1">
    <location>
        <begin position="10"/>
        <end position="25"/>
    </location>
</feature>
<dbReference type="InterPro" id="IPR019399">
    <property type="entry name" value="Parkin_co-regulated_protein"/>
</dbReference>
<evidence type="ECO:0000313" key="3">
    <source>
        <dbReference type="Proteomes" id="UP000239649"/>
    </source>
</evidence>
<evidence type="ECO:0000256" key="1">
    <source>
        <dbReference type="SAM" id="MobiDB-lite"/>
    </source>
</evidence>
<sequence length="262" mass="28366">MTKSWAETSSTERPDPKQYLHKREGSPGGLKPAPKPRSPACGSPGAAKPRSPGADACTAPAPTHFRRMYDRGDLPIKVDQSRPGHNSIKWTTDLSTIDLHFYLPVFADGLAEVQEPYRMLARRGFEELVTSGTCGGARVLPVFPQLIMPLRGALRSTSADVIQAGLHAIELLIGCCPEGGASLLPYCRQLLPALSRHVGDNLNIGDQIDYGQRLSKGSLGDLVGATLRLLERSGGSDAFAHIKYHVPTYESCLRPSRMARKA</sequence>
<proteinExistence type="predicted"/>
<dbReference type="GO" id="GO:0030544">
    <property type="term" value="F:Hsp70 protein binding"/>
    <property type="evidence" value="ECO:0007669"/>
    <property type="project" value="TreeGrafter"/>
</dbReference>
<keyword evidence="3" id="KW-1185">Reference proteome</keyword>
<protein>
    <submittedName>
        <fullName evidence="2">Parkin coregulated like</fullName>
    </submittedName>
</protein>
<dbReference type="SUPFAM" id="SSF48371">
    <property type="entry name" value="ARM repeat"/>
    <property type="match status" value="1"/>
</dbReference>
<name>A0A2P6VFS6_9CHLO</name>
<organism evidence="2 3">
    <name type="scientific">Micractinium conductrix</name>
    <dbReference type="NCBI Taxonomy" id="554055"/>
    <lineage>
        <taxon>Eukaryota</taxon>
        <taxon>Viridiplantae</taxon>
        <taxon>Chlorophyta</taxon>
        <taxon>core chlorophytes</taxon>
        <taxon>Trebouxiophyceae</taxon>
        <taxon>Chlorellales</taxon>
        <taxon>Chlorellaceae</taxon>
        <taxon>Chlorella clade</taxon>
        <taxon>Micractinium</taxon>
    </lineage>
</organism>
<dbReference type="InterPro" id="IPR016024">
    <property type="entry name" value="ARM-type_fold"/>
</dbReference>
<dbReference type="GO" id="GO:0051879">
    <property type="term" value="F:Hsp90 protein binding"/>
    <property type="evidence" value="ECO:0007669"/>
    <property type="project" value="TreeGrafter"/>
</dbReference>